<feature type="transmembrane region" description="Helical" evidence="1">
    <location>
        <begin position="141"/>
        <end position="163"/>
    </location>
</feature>
<feature type="transmembrane region" description="Helical" evidence="1">
    <location>
        <begin position="215"/>
        <end position="238"/>
    </location>
</feature>
<accession>A0ABD5U8P5</accession>
<feature type="transmembrane region" description="Helical" evidence="1">
    <location>
        <begin position="245"/>
        <end position="267"/>
    </location>
</feature>
<organism evidence="2 3">
    <name type="scientific">Halomarina ordinaria</name>
    <dbReference type="NCBI Taxonomy" id="3033939"/>
    <lineage>
        <taxon>Archaea</taxon>
        <taxon>Methanobacteriati</taxon>
        <taxon>Methanobacteriota</taxon>
        <taxon>Stenosarchaea group</taxon>
        <taxon>Halobacteria</taxon>
        <taxon>Halobacteriales</taxon>
        <taxon>Natronomonadaceae</taxon>
        <taxon>Halomarina</taxon>
    </lineage>
</organism>
<dbReference type="NCBIfam" id="TIGR00341">
    <property type="entry name" value="TIGR00341 family protein"/>
    <property type="match status" value="1"/>
</dbReference>
<dbReference type="PANTHER" id="PTHR20992:SF9">
    <property type="entry name" value="AT15442P-RELATED"/>
    <property type="match status" value="1"/>
</dbReference>
<feature type="transmembrane region" description="Helical" evidence="1">
    <location>
        <begin position="175"/>
        <end position="195"/>
    </location>
</feature>
<dbReference type="RefSeq" id="WP_304447285.1">
    <property type="nucleotide sequence ID" value="NZ_JARRAH010000001.1"/>
</dbReference>
<reference evidence="2 3" key="1">
    <citation type="journal article" date="2019" name="Int. J. Syst. Evol. Microbiol.">
        <title>The Global Catalogue of Microorganisms (GCM) 10K type strain sequencing project: providing services to taxonomists for standard genome sequencing and annotation.</title>
        <authorList>
            <consortium name="The Broad Institute Genomics Platform"/>
            <consortium name="The Broad Institute Genome Sequencing Center for Infectious Disease"/>
            <person name="Wu L."/>
            <person name="Ma J."/>
        </authorList>
    </citation>
    <scope>NUCLEOTIDE SEQUENCE [LARGE SCALE GENOMIC DNA]</scope>
    <source>
        <strain evidence="2 3">PSRA2</strain>
    </source>
</reference>
<feature type="transmembrane region" description="Helical" evidence="1">
    <location>
        <begin position="319"/>
        <end position="337"/>
    </location>
</feature>
<evidence type="ECO:0000313" key="3">
    <source>
        <dbReference type="Proteomes" id="UP001596406"/>
    </source>
</evidence>
<dbReference type="Pfam" id="PF04087">
    <property type="entry name" value="DUF389"/>
    <property type="match status" value="1"/>
</dbReference>
<keyword evidence="3" id="KW-1185">Reference proteome</keyword>
<dbReference type="Proteomes" id="UP001596406">
    <property type="component" value="Unassembled WGS sequence"/>
</dbReference>
<dbReference type="PANTHER" id="PTHR20992">
    <property type="entry name" value="AT15442P-RELATED"/>
    <property type="match status" value="1"/>
</dbReference>
<proteinExistence type="predicted"/>
<feature type="transmembrane region" description="Helical" evidence="1">
    <location>
        <begin position="116"/>
        <end position="135"/>
    </location>
</feature>
<sequence>MRLIKLLVPDSVCDDAVAILDEENIDFVLTRDASAHDDATLLEFPLPTQAVEFVLQELRDAGIDDGQYTVVASAETAKTANFKDLEDRFVAGVEEDDSVAPEEIRAKALDMHRNPLTYYSLTVFSAVVAAAGLLLDSPAVVVGAMVIAPQVGSAMTTSVGMVLDDRRMTWMGLKAQFLGLGLAVVTALALGYALRSGQFVTSVLDVSTVSQISKRISPGLLSVSVAVCAGAAGAFGLATALPVSLVGVMIAAALIPAAAAVGIGVAWGIPSVALGALILLVVNAVTVNLAGFAVLWYLGYRPPEWVEGVRSPREFLPMLVALAVLLTTFGVAGGFVADQVIYNNNVNQAVTDVLEDEEYERLELMQIQTEVGPVDRFGEQPTVTVSVSRPADEPYPGLADDLSAAIEESTDRSLDVEVQFNDRIRSS</sequence>
<evidence type="ECO:0000256" key="1">
    <source>
        <dbReference type="SAM" id="Phobius"/>
    </source>
</evidence>
<protein>
    <submittedName>
        <fullName evidence="2">TIGR00341 family protein</fullName>
    </submittedName>
</protein>
<keyword evidence="1" id="KW-0472">Membrane</keyword>
<dbReference type="InterPro" id="IPR005240">
    <property type="entry name" value="DUF389"/>
</dbReference>
<feature type="transmembrane region" description="Helical" evidence="1">
    <location>
        <begin position="273"/>
        <end position="298"/>
    </location>
</feature>
<dbReference type="AlphaFoldDB" id="A0ABD5U8P5"/>
<dbReference type="EMBL" id="JBHSXM010000001">
    <property type="protein sequence ID" value="MFC6835587.1"/>
    <property type="molecule type" value="Genomic_DNA"/>
</dbReference>
<keyword evidence="1" id="KW-1133">Transmembrane helix</keyword>
<name>A0ABD5U8P5_9EURY</name>
<keyword evidence="1" id="KW-0812">Transmembrane</keyword>
<comment type="caution">
    <text evidence="2">The sequence shown here is derived from an EMBL/GenBank/DDBJ whole genome shotgun (WGS) entry which is preliminary data.</text>
</comment>
<evidence type="ECO:0000313" key="2">
    <source>
        <dbReference type="EMBL" id="MFC6835587.1"/>
    </source>
</evidence>
<gene>
    <name evidence="2" type="ORF">ACFQHK_03590</name>
</gene>